<evidence type="ECO:0000313" key="7">
    <source>
        <dbReference type="Proteomes" id="UP001623592"/>
    </source>
</evidence>
<keyword evidence="7" id="KW-1185">Reference proteome</keyword>
<dbReference type="SMART" id="SM00369">
    <property type="entry name" value="LRR_TYP"/>
    <property type="match status" value="5"/>
</dbReference>
<dbReference type="SUPFAM" id="SSF54001">
    <property type="entry name" value="Cysteine proteinases"/>
    <property type="match status" value="1"/>
</dbReference>
<evidence type="ECO:0000256" key="4">
    <source>
        <dbReference type="SAM" id="SignalP"/>
    </source>
</evidence>
<dbReference type="EMBL" id="JBJIAA010000015">
    <property type="protein sequence ID" value="MFL0252195.1"/>
    <property type="molecule type" value="Genomic_DNA"/>
</dbReference>
<accession>A0ABW8TJG9</accession>
<dbReference type="Gene3D" id="3.80.10.10">
    <property type="entry name" value="Ribonuclease Inhibitor"/>
    <property type="match status" value="2"/>
</dbReference>
<sequence length="596" mass="66956">MKKIIIIASTIIILMLSTFKVKAATFKDNQIVQANKIWTICFNQEVSLDDLSKQGITVVDSSGTKVNITLSIESDGKTIEVNPPDEGYSEGSTYKLIIGSKVHSKQNKNIKQEIAMNFSIKKSNEDDVVTFKDINLEKAVRNTIGKPNGTIYKKDVDKMTYLYVNGDNIVSLDGIEEFTSLEDIGLKKNQITNIAPLQNLHNLKEIDIGDNPIKDVSALAKLSNLRLLDIENEPVDVECLKQIKDLKISSYYMSDFNQYCAVYNKCKEILKSIIKPEMSDLQKEKAIHDYIVLNAKYDYYNYVKNTVPQDDYSPYGILINGTGVCNGYAYTTQLLLNMAGVNCIVVVGTVNGESHAWNIVQIGGKNYQLDTTWDDSDIEEDVSYEYFNISDSEMAKDHEWSIHYYPKCTSSLNEYGVSGDTVLKFKDCNLEQAIKQLLNRTDGNILVSDIRDIDNIEYSPTDESKKIKDLSGIENFENLVQLQLDGNCIENIEPLKDVQNLRMLTLNNNKISDVSMLSNLKKLNSLSLANNNISNIDALGGITNLKSLDLSNNNIQNVDALKNLTNLTFLYLKGNPIKQSDIDALKKVLNNCKISY</sequence>
<dbReference type="RefSeq" id="WP_406788842.1">
    <property type="nucleotide sequence ID" value="NZ_JBJIAA010000015.1"/>
</dbReference>
<keyword evidence="1" id="KW-0433">Leucine-rich repeat</keyword>
<dbReference type="InterPro" id="IPR002931">
    <property type="entry name" value="Transglutaminase-like"/>
</dbReference>
<dbReference type="PANTHER" id="PTHR46652">
    <property type="entry name" value="LEUCINE-RICH REPEAT AND IQ DOMAIN-CONTAINING PROTEIN 1-RELATED"/>
    <property type="match status" value="1"/>
</dbReference>
<evidence type="ECO:0000313" key="6">
    <source>
        <dbReference type="EMBL" id="MFL0252195.1"/>
    </source>
</evidence>
<protein>
    <submittedName>
        <fullName evidence="6">Leucine-rich repeat domain-containing protein</fullName>
    </submittedName>
</protein>
<dbReference type="InterPro" id="IPR050836">
    <property type="entry name" value="SDS22/Internalin_LRR"/>
</dbReference>
<proteinExistence type="predicted"/>
<evidence type="ECO:0000259" key="5">
    <source>
        <dbReference type="SMART" id="SM00460"/>
    </source>
</evidence>
<dbReference type="SMART" id="SM00365">
    <property type="entry name" value="LRR_SD22"/>
    <property type="match status" value="8"/>
</dbReference>
<evidence type="ECO:0000256" key="3">
    <source>
        <dbReference type="ARBA" id="ARBA00022737"/>
    </source>
</evidence>
<dbReference type="Pfam" id="PF01841">
    <property type="entry name" value="Transglut_core"/>
    <property type="match status" value="1"/>
</dbReference>
<dbReference type="Pfam" id="PF12799">
    <property type="entry name" value="LRR_4"/>
    <property type="match status" value="2"/>
</dbReference>
<gene>
    <name evidence="6" type="ORF">ACJDT4_17415</name>
</gene>
<dbReference type="InterPro" id="IPR003591">
    <property type="entry name" value="Leu-rich_rpt_typical-subtyp"/>
</dbReference>
<dbReference type="InterPro" id="IPR025875">
    <property type="entry name" value="Leu-rich_rpt_4"/>
</dbReference>
<dbReference type="PANTHER" id="PTHR46652:SF3">
    <property type="entry name" value="LEUCINE-RICH REPEAT-CONTAINING PROTEIN 9"/>
    <property type="match status" value="1"/>
</dbReference>
<keyword evidence="3" id="KW-0677">Repeat</keyword>
<feature type="signal peptide" evidence="4">
    <location>
        <begin position="1"/>
        <end position="23"/>
    </location>
</feature>
<feature type="domain" description="Transglutaminase-like" evidence="5">
    <location>
        <begin position="317"/>
        <end position="373"/>
    </location>
</feature>
<dbReference type="InterPro" id="IPR001611">
    <property type="entry name" value="Leu-rich_rpt"/>
</dbReference>
<feature type="chain" id="PRO_5046992770" evidence="4">
    <location>
        <begin position="24"/>
        <end position="596"/>
    </location>
</feature>
<dbReference type="Pfam" id="PF13205">
    <property type="entry name" value="Big_5"/>
    <property type="match status" value="1"/>
</dbReference>
<name>A0ABW8TJG9_9CLOT</name>
<evidence type="ECO:0000256" key="1">
    <source>
        <dbReference type="ARBA" id="ARBA00022614"/>
    </source>
</evidence>
<comment type="caution">
    <text evidence="6">The sequence shown here is derived from an EMBL/GenBank/DDBJ whole genome shotgun (WGS) entry which is preliminary data.</text>
</comment>
<dbReference type="PROSITE" id="PS51450">
    <property type="entry name" value="LRR"/>
    <property type="match status" value="6"/>
</dbReference>
<organism evidence="6 7">
    <name type="scientific">Clostridium neuense</name>
    <dbReference type="NCBI Taxonomy" id="1728934"/>
    <lineage>
        <taxon>Bacteria</taxon>
        <taxon>Bacillati</taxon>
        <taxon>Bacillota</taxon>
        <taxon>Clostridia</taxon>
        <taxon>Eubacteriales</taxon>
        <taxon>Clostridiaceae</taxon>
        <taxon>Clostridium</taxon>
    </lineage>
</organism>
<dbReference type="InterPro" id="IPR032675">
    <property type="entry name" value="LRR_dom_sf"/>
</dbReference>
<dbReference type="InterPro" id="IPR032812">
    <property type="entry name" value="SbsA_Ig"/>
</dbReference>
<evidence type="ECO:0000256" key="2">
    <source>
        <dbReference type="ARBA" id="ARBA00022729"/>
    </source>
</evidence>
<dbReference type="Proteomes" id="UP001623592">
    <property type="component" value="Unassembled WGS sequence"/>
</dbReference>
<dbReference type="SMART" id="SM00460">
    <property type="entry name" value="TGc"/>
    <property type="match status" value="1"/>
</dbReference>
<reference evidence="6 7" key="1">
    <citation type="submission" date="2024-11" db="EMBL/GenBank/DDBJ databases">
        <authorList>
            <person name="Heng Y.C."/>
            <person name="Lim A.C.H."/>
            <person name="Lee J.K.Y."/>
            <person name="Kittelmann S."/>
        </authorList>
    </citation>
    <scope>NUCLEOTIDE SEQUENCE [LARGE SCALE GENOMIC DNA]</scope>
    <source>
        <strain evidence="6 7">WILCCON 0114</strain>
    </source>
</reference>
<dbReference type="InterPro" id="IPR038765">
    <property type="entry name" value="Papain-like_cys_pep_sf"/>
</dbReference>
<dbReference type="SUPFAM" id="SSF52058">
    <property type="entry name" value="L domain-like"/>
    <property type="match status" value="1"/>
</dbReference>
<keyword evidence="2 4" id="KW-0732">Signal</keyword>